<evidence type="ECO:0000313" key="2">
    <source>
        <dbReference type="Proteomes" id="UP000193862"/>
    </source>
</evidence>
<dbReference type="Proteomes" id="UP000193862">
    <property type="component" value="Unassembled WGS sequence"/>
</dbReference>
<proteinExistence type="predicted"/>
<dbReference type="EMBL" id="FWFS01000001">
    <property type="protein sequence ID" value="SLN12986.1"/>
    <property type="molecule type" value="Genomic_DNA"/>
</dbReference>
<dbReference type="RefSeq" id="WP_159453178.1">
    <property type="nucleotide sequence ID" value="NZ_FWFS01000001.1"/>
</dbReference>
<evidence type="ECO:0000313" key="1">
    <source>
        <dbReference type="EMBL" id="SLN12986.1"/>
    </source>
</evidence>
<evidence type="ECO:0008006" key="3">
    <source>
        <dbReference type="Google" id="ProtNLM"/>
    </source>
</evidence>
<organism evidence="1 2">
    <name type="scientific">Aquimixticola soesokkakensis</name>
    <dbReference type="NCBI Taxonomy" id="1519096"/>
    <lineage>
        <taxon>Bacteria</taxon>
        <taxon>Pseudomonadati</taxon>
        <taxon>Pseudomonadota</taxon>
        <taxon>Alphaproteobacteria</taxon>
        <taxon>Rhodobacterales</taxon>
        <taxon>Paracoccaceae</taxon>
        <taxon>Aquimixticola</taxon>
    </lineage>
</organism>
<sequence>MPYSDAMREQSAHNHSPIHRNIRDLLATKEVATITGFSTSFFEKGRVYGYGPDFLKIRGKVLYRRSAVEAWLTAHECTAKGGEDVRSLRS</sequence>
<accession>A0A1Y5RAM1</accession>
<gene>
    <name evidence="1" type="ORF">AQS8620_00159</name>
</gene>
<dbReference type="AlphaFoldDB" id="A0A1Y5RAM1"/>
<keyword evidence="2" id="KW-1185">Reference proteome</keyword>
<protein>
    <recommendedName>
        <fullName evidence="3">Helix-turn-helix domain protein</fullName>
    </recommendedName>
</protein>
<dbReference type="OrthoDB" id="7364180at2"/>
<reference evidence="1 2" key="1">
    <citation type="submission" date="2017-03" db="EMBL/GenBank/DDBJ databases">
        <authorList>
            <person name="Afonso C.L."/>
            <person name="Miller P.J."/>
            <person name="Scott M.A."/>
            <person name="Spackman E."/>
            <person name="Goraichik I."/>
            <person name="Dimitrov K.M."/>
            <person name="Suarez D.L."/>
            <person name="Swayne D.E."/>
        </authorList>
    </citation>
    <scope>NUCLEOTIDE SEQUENCE [LARGE SCALE GENOMIC DNA]</scope>
    <source>
        <strain evidence="1 2">CECT 8620</strain>
    </source>
</reference>
<name>A0A1Y5RAM1_9RHOB</name>